<organism evidence="1 2">
    <name type="scientific">Zalaria obscura</name>
    <dbReference type="NCBI Taxonomy" id="2024903"/>
    <lineage>
        <taxon>Eukaryota</taxon>
        <taxon>Fungi</taxon>
        <taxon>Dikarya</taxon>
        <taxon>Ascomycota</taxon>
        <taxon>Pezizomycotina</taxon>
        <taxon>Dothideomycetes</taxon>
        <taxon>Dothideomycetidae</taxon>
        <taxon>Dothideales</taxon>
        <taxon>Zalariaceae</taxon>
        <taxon>Zalaria</taxon>
    </lineage>
</organism>
<evidence type="ECO:0000313" key="2">
    <source>
        <dbReference type="Proteomes" id="UP001320706"/>
    </source>
</evidence>
<dbReference type="Proteomes" id="UP001320706">
    <property type="component" value="Unassembled WGS sequence"/>
</dbReference>
<evidence type="ECO:0000313" key="1">
    <source>
        <dbReference type="EMBL" id="KAK8200935.1"/>
    </source>
</evidence>
<accession>A0ACC3S8C3</accession>
<proteinExistence type="predicted"/>
<dbReference type="EMBL" id="JAMKPW020000038">
    <property type="protein sequence ID" value="KAK8200935.1"/>
    <property type="molecule type" value="Genomic_DNA"/>
</dbReference>
<comment type="caution">
    <text evidence="1">The sequence shown here is derived from an EMBL/GenBank/DDBJ whole genome shotgun (WGS) entry which is preliminary data.</text>
</comment>
<keyword evidence="2" id="KW-1185">Reference proteome</keyword>
<name>A0ACC3S8C3_9PEZI</name>
<protein>
    <submittedName>
        <fullName evidence="1">Uncharacterized protein</fullName>
    </submittedName>
</protein>
<gene>
    <name evidence="1" type="ORF">M8818_006254</name>
</gene>
<reference evidence="1" key="1">
    <citation type="submission" date="2024-02" db="EMBL/GenBank/DDBJ databases">
        <title>Metagenome Assembled Genome of Zalaria obscura JY119.</title>
        <authorList>
            <person name="Vighnesh L."/>
            <person name="Jagadeeshwari U."/>
            <person name="Venkata Ramana C."/>
            <person name="Sasikala C."/>
        </authorList>
    </citation>
    <scope>NUCLEOTIDE SEQUENCE</scope>
    <source>
        <strain evidence="1">JY119</strain>
    </source>
</reference>
<sequence length="348" mass="39558">MAPSALQELPMELLLEIAALITDTRDLRSVCLSSKALNTAAIPKLYTHFHVNSDCGVTLQPGNTGLHQQVMDALLAMIRKALRLIPPNALRAFSAPDWLEMDKVTLSTLFSFHPSLTSFHAYHASGFARATLSITLPHLRHLAIPLRGPDVKQARKRAYRQLLSHAPHLESLVLERWEWDHPERSIPLTSILRHISSSSLHTLQVTLEDYDCVPDLITKCQGLFHNVRDLALSVHYWVGNDVERFISSFDSLRNFRASGLEPFDLSCLEKHAPTLETLGIDCYCPDFSYWETSLAKFRALIRLMKRLERLDLQMPDLSEADAREDKWGLFGEVLVRFLRSMVYLAAYD</sequence>